<dbReference type="EMBL" id="CP011144">
    <property type="protein sequence ID" value="AKC86588.1"/>
    <property type="molecule type" value="Genomic_DNA"/>
</dbReference>
<evidence type="ECO:0000313" key="3">
    <source>
        <dbReference type="EMBL" id="AKC86588.1"/>
    </source>
</evidence>
<dbReference type="RefSeq" id="WP_052631513.1">
    <property type="nucleotide sequence ID" value="NZ_CP011144.1"/>
</dbReference>
<gene>
    <name evidence="3" type="ORF">WQ53_07225</name>
</gene>
<dbReference type="InterPro" id="IPR004360">
    <property type="entry name" value="Glyas_Fos-R_dOase_dom"/>
</dbReference>
<keyword evidence="4" id="KW-1185">Reference proteome</keyword>
<dbReference type="InterPro" id="IPR051785">
    <property type="entry name" value="MMCE/EMCE_epimerase"/>
</dbReference>
<reference evidence="3 4" key="1">
    <citation type="journal article" date="2015" name="Genome Announc.">
        <title>Complete Genome Sequence of Pseudoxanthomonas suwonensis Strain J1, a Cellulose-Degrading Bacterium Isolated from Leaf- and Wood-Enriched Soil.</title>
        <authorList>
            <person name="Hou L."/>
            <person name="Jiang J."/>
            <person name="Xu Z."/>
            <person name="Zhou Y."/>
            <person name="Leung F.C."/>
        </authorList>
    </citation>
    <scope>NUCLEOTIDE SEQUENCE [LARGE SCALE GENOMIC DNA]</scope>
    <source>
        <strain evidence="3 4">J1</strain>
    </source>
</reference>
<dbReference type="GO" id="GO:0004493">
    <property type="term" value="F:methylmalonyl-CoA epimerase activity"/>
    <property type="evidence" value="ECO:0007669"/>
    <property type="project" value="TreeGrafter"/>
</dbReference>
<accession>A0A0E3Z1B1</accession>
<dbReference type="OrthoDB" id="9804944at2"/>
<dbReference type="InterPro" id="IPR029068">
    <property type="entry name" value="Glyas_Bleomycin-R_OHBP_Dase"/>
</dbReference>
<dbReference type="GO" id="GO:0046872">
    <property type="term" value="F:metal ion binding"/>
    <property type="evidence" value="ECO:0007669"/>
    <property type="project" value="UniProtKB-KW"/>
</dbReference>
<dbReference type="InterPro" id="IPR037523">
    <property type="entry name" value="VOC_core"/>
</dbReference>
<dbReference type="AlphaFoldDB" id="A0A0E3Z1B1"/>
<keyword evidence="1" id="KW-0479">Metal-binding</keyword>
<dbReference type="PANTHER" id="PTHR43048:SF3">
    <property type="entry name" value="METHYLMALONYL-COA EPIMERASE, MITOCHONDRIAL"/>
    <property type="match status" value="1"/>
</dbReference>
<protein>
    <submittedName>
        <fullName evidence="3">Glyoxalase</fullName>
    </submittedName>
</protein>
<dbReference type="PANTHER" id="PTHR43048">
    <property type="entry name" value="METHYLMALONYL-COA EPIMERASE"/>
    <property type="match status" value="1"/>
</dbReference>
<dbReference type="InterPro" id="IPR018146">
    <property type="entry name" value="Glyoxalase_1_CS"/>
</dbReference>
<dbReference type="Pfam" id="PF00903">
    <property type="entry name" value="Glyoxalase"/>
    <property type="match status" value="1"/>
</dbReference>
<dbReference type="PROSITE" id="PS51819">
    <property type="entry name" value="VOC"/>
    <property type="match status" value="1"/>
</dbReference>
<dbReference type="GO" id="GO:0004462">
    <property type="term" value="F:lactoylglutathione lyase activity"/>
    <property type="evidence" value="ECO:0007669"/>
    <property type="project" value="InterPro"/>
</dbReference>
<sequence length="126" mass="13528">MEYGPKVHGIRQIAVTVADVDVALGFYRDVLGLPFLFRAGPQLAFLDADGVRIMLTTPQGAGAAGANSVLYFRVADIGAAYAAMLARGAVAEREPQLAARMPDHELWIAFLRDPDGNLAGLMEEVR</sequence>
<dbReference type="Gene3D" id="3.10.180.10">
    <property type="entry name" value="2,3-Dihydroxybiphenyl 1,2-Dioxygenase, domain 1"/>
    <property type="match status" value="1"/>
</dbReference>
<evidence type="ECO:0000256" key="1">
    <source>
        <dbReference type="ARBA" id="ARBA00022723"/>
    </source>
</evidence>
<feature type="domain" description="VOC" evidence="2">
    <location>
        <begin position="9"/>
        <end position="124"/>
    </location>
</feature>
<dbReference type="SUPFAM" id="SSF54593">
    <property type="entry name" value="Glyoxalase/Bleomycin resistance protein/Dihydroxybiphenyl dioxygenase"/>
    <property type="match status" value="1"/>
</dbReference>
<dbReference type="PROSITE" id="PS00934">
    <property type="entry name" value="GLYOXALASE_I_1"/>
    <property type="match status" value="1"/>
</dbReference>
<dbReference type="PATRIC" id="fig|314722.6.peg.1547"/>
<evidence type="ECO:0000259" key="2">
    <source>
        <dbReference type="PROSITE" id="PS51819"/>
    </source>
</evidence>
<evidence type="ECO:0000313" key="4">
    <source>
        <dbReference type="Proteomes" id="UP000033067"/>
    </source>
</evidence>
<name>A0A0E3Z1B1_9GAMM</name>
<proteinExistence type="predicted"/>
<organism evidence="3 4">
    <name type="scientific">Pseudoxanthomonas suwonensis</name>
    <dbReference type="NCBI Taxonomy" id="314722"/>
    <lineage>
        <taxon>Bacteria</taxon>
        <taxon>Pseudomonadati</taxon>
        <taxon>Pseudomonadota</taxon>
        <taxon>Gammaproteobacteria</taxon>
        <taxon>Lysobacterales</taxon>
        <taxon>Lysobacteraceae</taxon>
        <taxon>Pseudoxanthomonas</taxon>
    </lineage>
</organism>
<dbReference type="KEGG" id="psuw:WQ53_07225"/>
<dbReference type="Proteomes" id="UP000033067">
    <property type="component" value="Chromosome"/>
</dbReference>
<dbReference type="GO" id="GO:0046491">
    <property type="term" value="P:L-methylmalonyl-CoA metabolic process"/>
    <property type="evidence" value="ECO:0007669"/>
    <property type="project" value="TreeGrafter"/>
</dbReference>